<dbReference type="SUPFAM" id="SSF54106">
    <property type="entry name" value="LysM domain"/>
    <property type="match status" value="3"/>
</dbReference>
<dbReference type="Pfam" id="PF01476">
    <property type="entry name" value="LysM"/>
    <property type="match status" value="3"/>
</dbReference>
<dbReference type="InterPro" id="IPR018392">
    <property type="entry name" value="LysM"/>
</dbReference>
<feature type="domain" description="LysM" evidence="1">
    <location>
        <begin position="116"/>
        <end position="163"/>
    </location>
</feature>
<dbReference type="PROSITE" id="PS51782">
    <property type="entry name" value="LYSM"/>
    <property type="match status" value="3"/>
</dbReference>
<dbReference type="PANTHER" id="PTHR33734">
    <property type="entry name" value="LYSM DOMAIN-CONTAINING GPI-ANCHORED PROTEIN 2"/>
    <property type="match status" value="1"/>
</dbReference>
<dbReference type="CDD" id="cd00118">
    <property type="entry name" value="LysM"/>
    <property type="match status" value="3"/>
</dbReference>
<dbReference type="GO" id="GO:0008932">
    <property type="term" value="F:lytic endotransglycosylase activity"/>
    <property type="evidence" value="ECO:0007669"/>
    <property type="project" value="TreeGrafter"/>
</dbReference>
<dbReference type="Proteomes" id="UP000677918">
    <property type="component" value="Unassembled WGS sequence"/>
</dbReference>
<dbReference type="EMBL" id="BOVK01000018">
    <property type="protein sequence ID" value="GIQ68818.1"/>
    <property type="molecule type" value="Genomic_DNA"/>
</dbReference>
<dbReference type="Pfam" id="PF10648">
    <property type="entry name" value="Gmad2"/>
    <property type="match status" value="1"/>
</dbReference>
<dbReference type="InterPro" id="IPR036779">
    <property type="entry name" value="LysM_dom_sf"/>
</dbReference>
<dbReference type="PANTHER" id="PTHR33734:SF22">
    <property type="entry name" value="MEMBRANE-BOUND LYTIC MUREIN TRANSGLYCOSYLASE D"/>
    <property type="match status" value="1"/>
</dbReference>
<organism evidence="2 3">
    <name type="scientific">Xylanibacillus composti</name>
    <dbReference type="NCBI Taxonomy" id="1572762"/>
    <lineage>
        <taxon>Bacteria</taxon>
        <taxon>Bacillati</taxon>
        <taxon>Bacillota</taxon>
        <taxon>Bacilli</taxon>
        <taxon>Bacillales</taxon>
        <taxon>Paenibacillaceae</taxon>
        <taxon>Xylanibacillus</taxon>
    </lineage>
</organism>
<dbReference type="InterPro" id="IPR018911">
    <property type="entry name" value="Gmad2_Ig-like_dom"/>
</dbReference>
<evidence type="ECO:0000313" key="2">
    <source>
        <dbReference type="EMBL" id="GIQ68818.1"/>
    </source>
</evidence>
<dbReference type="RefSeq" id="WP_213411541.1">
    <property type="nucleotide sequence ID" value="NZ_BOVK01000018.1"/>
</dbReference>
<evidence type="ECO:0000313" key="3">
    <source>
        <dbReference type="Proteomes" id="UP000677918"/>
    </source>
</evidence>
<accession>A0A8J4H0S7</accession>
<dbReference type="SMART" id="SM00257">
    <property type="entry name" value="LysM"/>
    <property type="match status" value="3"/>
</dbReference>
<dbReference type="AlphaFoldDB" id="A0A8J4H0S7"/>
<name>A0A8J4H0S7_9BACL</name>
<feature type="domain" description="LysM" evidence="1">
    <location>
        <begin position="68"/>
        <end position="113"/>
    </location>
</feature>
<evidence type="ECO:0000259" key="1">
    <source>
        <dbReference type="PROSITE" id="PS51782"/>
    </source>
</evidence>
<protein>
    <recommendedName>
        <fullName evidence="1">LysM domain-containing protein</fullName>
    </recommendedName>
</protein>
<gene>
    <name evidence="2" type="ORF">XYCOK13_16420</name>
</gene>
<sequence>MPIVEGNHFIYTVQPGDSLYAIAAKLGSAIQLLEQTNALYPPLTDPGLIYPGQVLVVSEAGLDQRAQVNHIVAPGDTLSQIANRYATTPELLAGINQRVYNPDLIFVNQALLVPAAIYEIAEGESLNGIARRLGLPLAAIIRANQGRPGFSPDVIYAGYRLILPLPSSPNAVVFSPQPGELVRPGLAIEGFVRAPGGTAYYRIVDDAGELVTRERTFRTLEAAPAFSYFSTIIQFDRQPTTSGGELWVYPRSPGTGIQDIVQVKIRFSD</sequence>
<proteinExistence type="predicted"/>
<dbReference type="Gene3D" id="3.10.350.10">
    <property type="entry name" value="LysM domain"/>
    <property type="match status" value="3"/>
</dbReference>
<feature type="domain" description="LysM" evidence="1">
    <location>
        <begin position="9"/>
        <end position="57"/>
    </location>
</feature>
<reference evidence="2" key="1">
    <citation type="submission" date="2021-04" db="EMBL/GenBank/DDBJ databases">
        <title>Draft genome sequence of Xylanibacillus composti strain K13.</title>
        <authorList>
            <person name="Uke A."/>
            <person name="Chhe C."/>
            <person name="Baramee S."/>
            <person name="Kosugi A."/>
        </authorList>
    </citation>
    <scope>NUCLEOTIDE SEQUENCE</scope>
    <source>
        <strain evidence="2">K13</strain>
    </source>
</reference>
<comment type="caution">
    <text evidence="2">The sequence shown here is derived from an EMBL/GenBank/DDBJ whole genome shotgun (WGS) entry which is preliminary data.</text>
</comment>
<keyword evidence="3" id="KW-1185">Reference proteome</keyword>